<dbReference type="PANTHER" id="PTHR17490:SF16">
    <property type="entry name" value="THREONYLCARBAMOYL-AMP SYNTHASE"/>
    <property type="match status" value="1"/>
</dbReference>
<dbReference type="Proteomes" id="UP000577419">
    <property type="component" value="Unassembled WGS sequence"/>
</dbReference>
<dbReference type="InterPro" id="IPR050156">
    <property type="entry name" value="TC-AMP_synthase_SUA5"/>
</dbReference>
<keyword evidence="4" id="KW-0963">Cytoplasm</keyword>
<dbReference type="GO" id="GO:0000049">
    <property type="term" value="F:tRNA binding"/>
    <property type="evidence" value="ECO:0007669"/>
    <property type="project" value="TreeGrafter"/>
</dbReference>
<evidence type="ECO:0000256" key="1">
    <source>
        <dbReference type="ARBA" id="ARBA00004496"/>
    </source>
</evidence>
<feature type="domain" description="YrdC-like" evidence="12">
    <location>
        <begin position="13"/>
        <end position="194"/>
    </location>
</feature>
<gene>
    <name evidence="13" type="ORF">HA237_03340</name>
    <name evidence="14" type="ORF">J4224_04155</name>
</gene>
<sequence>MTELLKVSGKNFSDVIAKAAEVLRKGGTIIYPTETSYGIGADALNKEAVEKVKKIKQQNENKPISVIVADLEMLSEIAETSETTKKLVKKFMPGALTLIVRKRKGFEWLSSDQTIAFRVSSNATARELSKKLGRPITATSANVHGGGAFYSGREAFRAFNGKADAIIDAGELEKKPASTIYSVVSNKVVRLGEIGEKEIEEALK</sequence>
<dbReference type="EMBL" id="JAGVWF010000058">
    <property type="protein sequence ID" value="MBS3059588.1"/>
    <property type="molecule type" value="Genomic_DNA"/>
</dbReference>
<evidence type="ECO:0000256" key="10">
    <source>
        <dbReference type="ARBA" id="ARBA00029774"/>
    </source>
</evidence>
<dbReference type="GO" id="GO:0003725">
    <property type="term" value="F:double-stranded RNA binding"/>
    <property type="evidence" value="ECO:0007669"/>
    <property type="project" value="InterPro"/>
</dbReference>
<accession>A0A7J4IS94</accession>
<dbReference type="PANTHER" id="PTHR17490">
    <property type="entry name" value="SUA5"/>
    <property type="match status" value="1"/>
</dbReference>
<dbReference type="EMBL" id="DUFG01000017">
    <property type="protein sequence ID" value="HIH08378.1"/>
    <property type="molecule type" value="Genomic_DNA"/>
</dbReference>
<evidence type="ECO:0000256" key="4">
    <source>
        <dbReference type="ARBA" id="ARBA00022490"/>
    </source>
</evidence>
<dbReference type="GO" id="GO:0006450">
    <property type="term" value="P:regulation of translational fidelity"/>
    <property type="evidence" value="ECO:0007669"/>
    <property type="project" value="TreeGrafter"/>
</dbReference>
<name>A0A7J4IS94_9ARCH</name>
<dbReference type="Pfam" id="PF01300">
    <property type="entry name" value="Sua5_yciO_yrdC"/>
    <property type="match status" value="1"/>
</dbReference>
<dbReference type="GO" id="GO:0008033">
    <property type="term" value="P:tRNA processing"/>
    <property type="evidence" value="ECO:0007669"/>
    <property type="project" value="UniProtKB-KW"/>
</dbReference>
<evidence type="ECO:0000256" key="11">
    <source>
        <dbReference type="ARBA" id="ARBA00048366"/>
    </source>
</evidence>
<reference evidence="14" key="2">
    <citation type="submission" date="2021-03" db="EMBL/GenBank/DDBJ databases">
        <authorList>
            <person name="Jaffe A."/>
        </authorList>
    </citation>
    <scope>NUCLEOTIDE SEQUENCE</scope>
    <source>
        <strain evidence="14">RIFCSPHIGHO2_01_FULL_GW2011_AR10_43_9</strain>
    </source>
</reference>
<evidence type="ECO:0000313" key="15">
    <source>
        <dbReference type="Proteomes" id="UP000577419"/>
    </source>
</evidence>
<reference evidence="14" key="3">
    <citation type="submission" date="2021-05" db="EMBL/GenBank/DDBJ databases">
        <title>Protein family content uncovers lineage relationships and bacterial pathway maintenance mechanisms in DPANN archaea.</title>
        <authorList>
            <person name="Castelle C.J."/>
            <person name="Meheust R."/>
            <person name="Jaffe A.L."/>
            <person name="Seitz K."/>
            <person name="Gong X."/>
            <person name="Baker B.J."/>
            <person name="Banfield J.F."/>
        </authorList>
    </citation>
    <scope>NUCLEOTIDE SEQUENCE</scope>
    <source>
        <strain evidence="14">RIFCSPHIGHO2_01_FULL_GW2011_AR10_43_9</strain>
    </source>
</reference>
<proteinExistence type="inferred from homology"/>
<keyword evidence="9" id="KW-0067">ATP-binding</keyword>
<comment type="similarity">
    <text evidence="2">Belongs to the SUA5 family.</text>
</comment>
<dbReference type="Gene3D" id="3.90.870.10">
    <property type="entry name" value="DHBP synthase"/>
    <property type="match status" value="1"/>
</dbReference>
<comment type="subcellular location">
    <subcellularLocation>
        <location evidence="1">Cytoplasm</location>
    </subcellularLocation>
</comment>
<keyword evidence="6" id="KW-0819">tRNA processing</keyword>
<comment type="catalytic activity">
    <reaction evidence="11">
        <text>L-threonine + hydrogencarbonate + ATP = L-threonylcarbamoyladenylate + diphosphate + H2O</text>
        <dbReference type="Rhea" id="RHEA:36407"/>
        <dbReference type="ChEBI" id="CHEBI:15377"/>
        <dbReference type="ChEBI" id="CHEBI:17544"/>
        <dbReference type="ChEBI" id="CHEBI:30616"/>
        <dbReference type="ChEBI" id="CHEBI:33019"/>
        <dbReference type="ChEBI" id="CHEBI:57926"/>
        <dbReference type="ChEBI" id="CHEBI:73682"/>
        <dbReference type="EC" id="2.7.7.87"/>
    </reaction>
</comment>
<dbReference type="NCBIfam" id="TIGR00057">
    <property type="entry name" value="L-threonylcarbamoyladenylate synthase"/>
    <property type="match status" value="1"/>
</dbReference>
<evidence type="ECO:0000259" key="12">
    <source>
        <dbReference type="PROSITE" id="PS51163"/>
    </source>
</evidence>
<keyword evidence="5" id="KW-0808">Transferase</keyword>
<dbReference type="Proteomes" id="UP000683213">
    <property type="component" value="Unassembled WGS sequence"/>
</dbReference>
<evidence type="ECO:0000256" key="2">
    <source>
        <dbReference type="ARBA" id="ARBA00007663"/>
    </source>
</evidence>
<evidence type="ECO:0000256" key="9">
    <source>
        <dbReference type="ARBA" id="ARBA00022840"/>
    </source>
</evidence>
<dbReference type="EC" id="2.7.7.87" evidence="3"/>
<dbReference type="SUPFAM" id="SSF55821">
    <property type="entry name" value="YrdC/RibB"/>
    <property type="match status" value="1"/>
</dbReference>
<dbReference type="AlphaFoldDB" id="A0A7J4IS94"/>
<keyword evidence="8" id="KW-0547">Nucleotide-binding</keyword>
<dbReference type="GO" id="GO:0061710">
    <property type="term" value="F:L-threonylcarbamoyladenylate synthase"/>
    <property type="evidence" value="ECO:0007669"/>
    <property type="project" value="UniProtKB-EC"/>
</dbReference>
<keyword evidence="7" id="KW-0548">Nucleotidyltransferase</keyword>
<protein>
    <recommendedName>
        <fullName evidence="10">L-threonylcarbamoyladenylate synthase</fullName>
        <ecNumber evidence="3">2.7.7.87</ecNumber>
    </recommendedName>
    <alternativeName>
        <fullName evidence="10">L-threonylcarbamoyladenylate synthase</fullName>
    </alternativeName>
</protein>
<comment type="caution">
    <text evidence="13">The sequence shown here is derived from an EMBL/GenBank/DDBJ whole genome shotgun (WGS) entry which is preliminary data.</text>
</comment>
<evidence type="ECO:0000256" key="7">
    <source>
        <dbReference type="ARBA" id="ARBA00022695"/>
    </source>
</evidence>
<organism evidence="13 15">
    <name type="scientific">Candidatus Iainarchaeum sp</name>
    <dbReference type="NCBI Taxonomy" id="3101447"/>
    <lineage>
        <taxon>Archaea</taxon>
        <taxon>Candidatus Iainarchaeota</taxon>
        <taxon>Candidatus Iainarchaeia</taxon>
        <taxon>Candidatus Iainarchaeales</taxon>
        <taxon>Candidatus Iainarchaeaceae</taxon>
        <taxon>Candidatus Iainarchaeum</taxon>
    </lineage>
</organism>
<evidence type="ECO:0000256" key="3">
    <source>
        <dbReference type="ARBA" id="ARBA00012584"/>
    </source>
</evidence>
<evidence type="ECO:0000256" key="6">
    <source>
        <dbReference type="ARBA" id="ARBA00022694"/>
    </source>
</evidence>
<dbReference type="GO" id="GO:0005737">
    <property type="term" value="C:cytoplasm"/>
    <property type="evidence" value="ECO:0007669"/>
    <property type="project" value="UniProtKB-SubCell"/>
</dbReference>
<evidence type="ECO:0000313" key="14">
    <source>
        <dbReference type="EMBL" id="MBS3059588.1"/>
    </source>
</evidence>
<evidence type="ECO:0000256" key="5">
    <source>
        <dbReference type="ARBA" id="ARBA00022679"/>
    </source>
</evidence>
<evidence type="ECO:0000256" key="8">
    <source>
        <dbReference type="ARBA" id="ARBA00022741"/>
    </source>
</evidence>
<reference evidence="15" key="1">
    <citation type="journal article" date="2020" name="bioRxiv">
        <title>A rank-normalized archaeal taxonomy based on genome phylogeny resolves widespread incomplete and uneven classifications.</title>
        <authorList>
            <person name="Rinke C."/>
            <person name="Chuvochina M."/>
            <person name="Mussig A.J."/>
            <person name="Chaumeil P.-A."/>
            <person name="Waite D.W."/>
            <person name="Whitman W.B."/>
            <person name="Parks D.H."/>
            <person name="Hugenholtz P."/>
        </authorList>
    </citation>
    <scope>NUCLEOTIDE SEQUENCE [LARGE SCALE GENOMIC DNA]</scope>
</reference>
<dbReference type="PROSITE" id="PS51163">
    <property type="entry name" value="YRDC"/>
    <property type="match status" value="1"/>
</dbReference>
<dbReference type="InterPro" id="IPR017945">
    <property type="entry name" value="DHBP_synth_RibB-like_a/b_dom"/>
</dbReference>
<evidence type="ECO:0000313" key="13">
    <source>
        <dbReference type="EMBL" id="HIH08378.1"/>
    </source>
</evidence>
<dbReference type="GO" id="GO:0005524">
    <property type="term" value="F:ATP binding"/>
    <property type="evidence" value="ECO:0007669"/>
    <property type="project" value="UniProtKB-KW"/>
</dbReference>
<dbReference type="InterPro" id="IPR006070">
    <property type="entry name" value="Sua5-like_dom"/>
</dbReference>